<protein>
    <submittedName>
        <fullName evidence="1">Uncharacterized protein</fullName>
    </submittedName>
</protein>
<dbReference type="EMBL" id="BARV01043582">
    <property type="protein sequence ID" value="GAI64503.1"/>
    <property type="molecule type" value="Genomic_DNA"/>
</dbReference>
<comment type="caution">
    <text evidence="1">The sequence shown here is derived from an EMBL/GenBank/DDBJ whole genome shotgun (WGS) entry which is preliminary data.</text>
</comment>
<accession>X1Q8G5</accession>
<sequence length="52" mass="6138">TKEKLDHPLEEVFDCYQDFIKSYAESKWVDDAKSNLIRIGHQLAKSGMLEYF</sequence>
<organism evidence="1">
    <name type="scientific">marine sediment metagenome</name>
    <dbReference type="NCBI Taxonomy" id="412755"/>
    <lineage>
        <taxon>unclassified sequences</taxon>
        <taxon>metagenomes</taxon>
        <taxon>ecological metagenomes</taxon>
    </lineage>
</organism>
<reference evidence="1" key="1">
    <citation type="journal article" date="2014" name="Front. Microbiol.">
        <title>High frequency of phylogenetically diverse reductive dehalogenase-homologous genes in deep subseafloor sedimentary metagenomes.</title>
        <authorList>
            <person name="Kawai M."/>
            <person name="Futagami T."/>
            <person name="Toyoda A."/>
            <person name="Takaki Y."/>
            <person name="Nishi S."/>
            <person name="Hori S."/>
            <person name="Arai W."/>
            <person name="Tsubouchi T."/>
            <person name="Morono Y."/>
            <person name="Uchiyama I."/>
            <person name="Ito T."/>
            <person name="Fujiyama A."/>
            <person name="Inagaki F."/>
            <person name="Takami H."/>
        </authorList>
    </citation>
    <scope>NUCLEOTIDE SEQUENCE</scope>
    <source>
        <strain evidence="1">Expedition CK06-06</strain>
    </source>
</reference>
<name>X1Q8G5_9ZZZZ</name>
<feature type="non-terminal residue" evidence="1">
    <location>
        <position position="1"/>
    </location>
</feature>
<proteinExistence type="predicted"/>
<evidence type="ECO:0000313" key="1">
    <source>
        <dbReference type="EMBL" id="GAI64503.1"/>
    </source>
</evidence>
<dbReference type="AlphaFoldDB" id="X1Q8G5"/>
<gene>
    <name evidence="1" type="ORF">S06H3_64991</name>
</gene>